<dbReference type="EMBL" id="JBHSJB010000028">
    <property type="protein sequence ID" value="MFC5057639.1"/>
    <property type="molecule type" value="Genomic_DNA"/>
</dbReference>
<organism evidence="9 10">
    <name type="scientific">Saccharothrix xinjiangensis</name>
    <dbReference type="NCBI Taxonomy" id="204798"/>
    <lineage>
        <taxon>Bacteria</taxon>
        <taxon>Bacillati</taxon>
        <taxon>Actinomycetota</taxon>
        <taxon>Actinomycetes</taxon>
        <taxon>Pseudonocardiales</taxon>
        <taxon>Pseudonocardiaceae</taxon>
        <taxon>Saccharothrix</taxon>
    </lineage>
</organism>
<evidence type="ECO:0000259" key="8">
    <source>
        <dbReference type="Pfam" id="PF01642"/>
    </source>
</evidence>
<feature type="region of interest" description="Disordered" evidence="7">
    <location>
        <begin position="432"/>
        <end position="512"/>
    </location>
</feature>
<comment type="cofactor">
    <cofactor evidence="1">
        <name>adenosylcob(III)alamin</name>
        <dbReference type="ChEBI" id="CHEBI:18408"/>
    </cofactor>
</comment>
<dbReference type="Proteomes" id="UP001595833">
    <property type="component" value="Unassembled WGS sequence"/>
</dbReference>
<evidence type="ECO:0000256" key="7">
    <source>
        <dbReference type="SAM" id="MobiDB-lite"/>
    </source>
</evidence>
<sequence>MEPSGELALAAEFPAPDREQWLGLVRSVLDKSGAEFGSLITTTYDGIDVRPLYTADDRAPAAGFPGLAPFTRAGRPQGAVDGWDVRQQHRVADREAVMADLENGVTSLWLKGLDPASYDDLLADVYLDLAPVVVDAGADFHAAGRAVLRLWDQRPVLPSEVRGNVGADPLGVRARTGQPADFDALVDLLPKARRFPELRLVVVDGLPFHEAGGSDAEELGASLAAGVAYLRQLTGAGLSAAEAVRLLEFRYAATADQFLTIAKFRAARRLWARVTEVVDEPAPQLQHAVTSPAMMTRRDPWVNMLRTTVACFGAGLGGADAVTVLPFDSAIGLSDDFSRRIARNTQSLLLEESKLAGVIDPAGGSWYVENLTDELARAAWSWFREIEAVGGLPEAFDLVADRIAATWEKRRANLADRTDAITGVSEFPNLAEQPVVRRPAPDEAAGETARERAGQTTDETTGETAGGSAARTTGEAAGEMTGERAAQESPAGGPLNSFSQRGPTIPASRPLPRIRYAQDYEALRDAADASPERPKVFLATLGPVSAHTARASFAANLFQAGGIETPDAGPARTPEEVVERFRASGARIACLCGSEQSYAELAAPVAEALREAGAERVLLAGKKSEARVDEHVFTGCRALDVLERTFDFLGVPR</sequence>
<evidence type="ECO:0000256" key="6">
    <source>
        <dbReference type="ARBA" id="ARBA00023285"/>
    </source>
</evidence>
<dbReference type="SUPFAM" id="SSF51703">
    <property type="entry name" value="Cobalamin (vitamin B12)-dependent enzymes"/>
    <property type="match status" value="1"/>
</dbReference>
<gene>
    <name evidence="9" type="ORF">ACFPFM_28320</name>
</gene>
<comment type="caution">
    <text evidence="9">The sequence shown here is derived from an EMBL/GenBank/DDBJ whole genome shotgun (WGS) entry which is preliminary data.</text>
</comment>
<evidence type="ECO:0000256" key="2">
    <source>
        <dbReference type="ARBA" id="ARBA00008465"/>
    </source>
</evidence>
<keyword evidence="10" id="KW-1185">Reference proteome</keyword>
<dbReference type="SUPFAM" id="SSF52242">
    <property type="entry name" value="Cobalamin (vitamin B12)-binding domain"/>
    <property type="match status" value="1"/>
</dbReference>
<evidence type="ECO:0000313" key="10">
    <source>
        <dbReference type="Proteomes" id="UP001595833"/>
    </source>
</evidence>
<name>A0ABV9Y767_9PSEU</name>
<dbReference type="Pfam" id="PF01642">
    <property type="entry name" value="MM_CoA_mutase"/>
    <property type="match status" value="1"/>
</dbReference>
<feature type="compositionally biased region" description="Low complexity" evidence="7">
    <location>
        <begin position="454"/>
        <end position="480"/>
    </location>
</feature>
<dbReference type="InterPro" id="IPR006099">
    <property type="entry name" value="MeMalonylCoA_mutase_a/b_cat"/>
</dbReference>
<dbReference type="PANTHER" id="PTHR48101">
    <property type="entry name" value="METHYLMALONYL-COA MUTASE, MITOCHONDRIAL-RELATED"/>
    <property type="match status" value="1"/>
</dbReference>
<dbReference type="RefSeq" id="WP_344036378.1">
    <property type="nucleotide sequence ID" value="NZ_BAAAKE010000004.1"/>
</dbReference>
<evidence type="ECO:0000256" key="5">
    <source>
        <dbReference type="ARBA" id="ARBA00023235"/>
    </source>
</evidence>
<dbReference type="Gene3D" id="3.20.20.240">
    <property type="entry name" value="Methylmalonyl-CoA mutase"/>
    <property type="match status" value="1"/>
</dbReference>
<keyword evidence="5" id="KW-0413">Isomerase</keyword>
<comment type="similarity">
    <text evidence="2">Belongs to the methylmalonyl-CoA mutase family.</text>
</comment>
<dbReference type="CDD" id="cd03677">
    <property type="entry name" value="MM_CoA_mutase_beta"/>
    <property type="match status" value="1"/>
</dbReference>
<protein>
    <submittedName>
        <fullName evidence="9">Methylmalonyl-CoA mutase family protein</fullName>
    </submittedName>
</protein>
<comment type="subunit">
    <text evidence="3">Heterodimer of an alpha and a beta chain.</text>
</comment>
<feature type="domain" description="Methylmalonyl-CoA mutase alpha/beta chain catalytic" evidence="8">
    <location>
        <begin position="120"/>
        <end position="447"/>
    </location>
</feature>
<dbReference type="Gene3D" id="3.40.50.280">
    <property type="entry name" value="Cobalamin-binding domain"/>
    <property type="match status" value="1"/>
</dbReference>
<keyword evidence="4" id="KW-0846">Cobalamin</keyword>
<dbReference type="InterPro" id="IPR036724">
    <property type="entry name" value="Cobalamin-bd_sf"/>
</dbReference>
<keyword evidence="6" id="KW-0170">Cobalt</keyword>
<accession>A0ABV9Y767</accession>
<dbReference type="InterPro" id="IPR016176">
    <property type="entry name" value="Cbl-dep_enz_cat"/>
</dbReference>
<evidence type="ECO:0000256" key="4">
    <source>
        <dbReference type="ARBA" id="ARBA00022628"/>
    </source>
</evidence>
<reference evidence="10" key="1">
    <citation type="journal article" date="2019" name="Int. J. Syst. Evol. Microbiol.">
        <title>The Global Catalogue of Microorganisms (GCM) 10K type strain sequencing project: providing services to taxonomists for standard genome sequencing and annotation.</title>
        <authorList>
            <consortium name="The Broad Institute Genomics Platform"/>
            <consortium name="The Broad Institute Genome Sequencing Center for Infectious Disease"/>
            <person name="Wu L."/>
            <person name="Ma J."/>
        </authorList>
    </citation>
    <scope>NUCLEOTIDE SEQUENCE [LARGE SCALE GENOMIC DNA]</scope>
    <source>
        <strain evidence="10">KCTC 12848</strain>
    </source>
</reference>
<dbReference type="PANTHER" id="PTHR48101:SF4">
    <property type="entry name" value="METHYLMALONYL-COA MUTASE, MITOCHONDRIAL"/>
    <property type="match status" value="1"/>
</dbReference>
<evidence type="ECO:0000256" key="3">
    <source>
        <dbReference type="ARBA" id="ARBA00011870"/>
    </source>
</evidence>
<evidence type="ECO:0000256" key="1">
    <source>
        <dbReference type="ARBA" id="ARBA00001922"/>
    </source>
</evidence>
<evidence type="ECO:0000313" key="9">
    <source>
        <dbReference type="EMBL" id="MFC5057639.1"/>
    </source>
</evidence>
<proteinExistence type="inferred from homology"/>